<evidence type="ECO:0000256" key="2">
    <source>
        <dbReference type="ARBA" id="ARBA00022525"/>
    </source>
</evidence>
<organism evidence="7 8">
    <name type="scientific">Suicoccus acidiformans</name>
    <dbReference type="NCBI Taxonomy" id="2036206"/>
    <lineage>
        <taxon>Bacteria</taxon>
        <taxon>Bacillati</taxon>
        <taxon>Bacillota</taxon>
        <taxon>Bacilli</taxon>
        <taxon>Lactobacillales</taxon>
        <taxon>Aerococcaceae</taxon>
        <taxon>Suicoccus</taxon>
    </lineage>
</organism>
<keyword evidence="5" id="KW-1133">Transmembrane helix</keyword>
<evidence type="ECO:0000256" key="5">
    <source>
        <dbReference type="SAM" id="Phobius"/>
    </source>
</evidence>
<dbReference type="KEGG" id="abae:CL176_01055"/>
<keyword evidence="2" id="KW-0964">Secreted</keyword>
<accession>A0A347WI21</accession>
<keyword evidence="5" id="KW-0812">Transmembrane</keyword>
<dbReference type="EMBL" id="CP023434">
    <property type="protein sequence ID" value="AXY24728.1"/>
    <property type="molecule type" value="Genomic_DNA"/>
</dbReference>
<keyword evidence="3" id="KW-0732">Signal</keyword>
<dbReference type="Proteomes" id="UP000263232">
    <property type="component" value="Chromosome"/>
</dbReference>
<keyword evidence="5" id="KW-0472">Membrane</keyword>
<keyword evidence="8" id="KW-1185">Reference proteome</keyword>
<dbReference type="NCBIfam" id="TIGR01167">
    <property type="entry name" value="LPXTG_anchor"/>
    <property type="match status" value="1"/>
</dbReference>
<evidence type="ECO:0000256" key="4">
    <source>
        <dbReference type="ARBA" id="ARBA00023088"/>
    </source>
</evidence>
<reference evidence="7 8" key="1">
    <citation type="submission" date="2017-09" db="EMBL/GenBank/DDBJ databases">
        <title>Complete genome sequence of Oxytococcus suis strain ZY16052.</title>
        <authorList>
            <person name="Li F."/>
        </authorList>
    </citation>
    <scope>NUCLEOTIDE SEQUENCE [LARGE SCALE GENOMIC DNA]</scope>
    <source>
        <strain evidence="7 8">ZY16052</strain>
    </source>
</reference>
<feature type="domain" description="Gram-positive cocci surface proteins LPxTG" evidence="6">
    <location>
        <begin position="28"/>
        <end position="55"/>
    </location>
</feature>
<evidence type="ECO:0000256" key="1">
    <source>
        <dbReference type="ARBA" id="ARBA00022512"/>
    </source>
</evidence>
<dbReference type="RefSeq" id="WP_118989652.1">
    <property type="nucleotide sequence ID" value="NZ_CP023434.1"/>
</dbReference>
<keyword evidence="4" id="KW-0572">Peptidoglycan-anchor</keyword>
<evidence type="ECO:0000259" key="6">
    <source>
        <dbReference type="Pfam" id="PF00746"/>
    </source>
</evidence>
<sequence length="61" mass="6471">MKALMNTIVTLLALFYARGVEVAGAGMLPHTGESGSRWLIIAAVILVIVGIALVVVPRLRK</sequence>
<evidence type="ECO:0000256" key="3">
    <source>
        <dbReference type="ARBA" id="ARBA00022729"/>
    </source>
</evidence>
<gene>
    <name evidence="7" type="ORF">CL176_01055</name>
</gene>
<dbReference type="InterPro" id="IPR019931">
    <property type="entry name" value="LPXTG_anchor"/>
</dbReference>
<evidence type="ECO:0000313" key="7">
    <source>
        <dbReference type="EMBL" id="AXY24728.1"/>
    </source>
</evidence>
<keyword evidence="1" id="KW-0134">Cell wall</keyword>
<feature type="transmembrane region" description="Helical" evidence="5">
    <location>
        <begin position="35"/>
        <end position="56"/>
    </location>
</feature>
<protein>
    <recommendedName>
        <fullName evidence="6">Gram-positive cocci surface proteins LPxTG domain-containing protein</fullName>
    </recommendedName>
</protein>
<evidence type="ECO:0000313" key="8">
    <source>
        <dbReference type="Proteomes" id="UP000263232"/>
    </source>
</evidence>
<dbReference type="Pfam" id="PF00746">
    <property type="entry name" value="Gram_pos_anchor"/>
    <property type="match status" value="1"/>
</dbReference>
<dbReference type="AlphaFoldDB" id="A0A347WI21"/>
<name>A0A347WI21_9LACT</name>
<proteinExistence type="predicted"/>